<protein>
    <submittedName>
        <fullName evidence="2">Uncharacterized protein</fullName>
    </submittedName>
</protein>
<gene>
    <name evidence="1" type="ORF">F2Q68_00029663</name>
    <name evidence="2" type="ORF">F2Q70_00034770</name>
</gene>
<dbReference type="AlphaFoldDB" id="A0A8S9JU53"/>
<accession>A0A8S9JU53</accession>
<name>A0A8S9JU53_BRACR</name>
<reference evidence="2" key="1">
    <citation type="submission" date="2019-12" db="EMBL/GenBank/DDBJ databases">
        <title>Genome sequencing and annotation of Brassica cretica.</title>
        <authorList>
            <person name="Studholme D.J."/>
            <person name="Sarris P.F."/>
        </authorList>
    </citation>
    <scope>NUCLEOTIDE SEQUENCE</scope>
    <source>
        <strain evidence="1">PFS-001/15</strain>
        <strain evidence="2">PFS-102/07</strain>
        <tissue evidence="2">Leaf</tissue>
    </source>
</reference>
<organism evidence="2">
    <name type="scientific">Brassica cretica</name>
    <name type="common">Mustard</name>
    <dbReference type="NCBI Taxonomy" id="69181"/>
    <lineage>
        <taxon>Eukaryota</taxon>
        <taxon>Viridiplantae</taxon>
        <taxon>Streptophyta</taxon>
        <taxon>Embryophyta</taxon>
        <taxon>Tracheophyta</taxon>
        <taxon>Spermatophyta</taxon>
        <taxon>Magnoliopsida</taxon>
        <taxon>eudicotyledons</taxon>
        <taxon>Gunneridae</taxon>
        <taxon>Pentapetalae</taxon>
        <taxon>rosids</taxon>
        <taxon>malvids</taxon>
        <taxon>Brassicales</taxon>
        <taxon>Brassicaceae</taxon>
        <taxon>Brassiceae</taxon>
        <taxon>Brassica</taxon>
    </lineage>
</organism>
<dbReference type="EMBL" id="QGKY02000246">
    <property type="protein sequence ID" value="KAF2585248.1"/>
    <property type="molecule type" value="Genomic_DNA"/>
</dbReference>
<sequence>MIRNRGGRWRSCLNIHILSSTTESLVCRARALCWTNGSGVHAKTRKVTDPFADYSDFWDSPAERIKQLAGDEFSSVPDWDTVDDGGWIEVRGDVLGETEKRVGYVDEDAETSSSLCFFLDVK</sequence>
<comment type="caution">
    <text evidence="2">The sequence shown here is derived from an EMBL/GenBank/DDBJ whole genome shotgun (WGS) entry which is preliminary data.</text>
</comment>
<dbReference type="Proteomes" id="UP000712281">
    <property type="component" value="Unassembled WGS sequence"/>
</dbReference>
<evidence type="ECO:0000313" key="1">
    <source>
        <dbReference type="EMBL" id="KAF2544463.1"/>
    </source>
</evidence>
<evidence type="ECO:0000313" key="2">
    <source>
        <dbReference type="EMBL" id="KAF2585248.1"/>
    </source>
</evidence>
<dbReference type="EMBL" id="QGKW02002005">
    <property type="protein sequence ID" value="KAF2544463.1"/>
    <property type="molecule type" value="Genomic_DNA"/>
</dbReference>
<proteinExistence type="predicted"/>